<evidence type="ECO:0000256" key="2">
    <source>
        <dbReference type="ARBA" id="ARBA00022473"/>
    </source>
</evidence>
<dbReference type="InterPro" id="IPR032377">
    <property type="entry name" value="STAR_dimer"/>
</dbReference>
<dbReference type="SMART" id="SM00322">
    <property type="entry name" value="KH"/>
    <property type="match status" value="1"/>
</dbReference>
<name>A0AAD8BDF2_BIOPF</name>
<dbReference type="InterPro" id="IPR045071">
    <property type="entry name" value="BBP-like"/>
</dbReference>
<evidence type="ECO:0000256" key="1">
    <source>
        <dbReference type="ARBA" id="ARBA00004123"/>
    </source>
</evidence>
<accession>A0AAD8BDF2</accession>
<dbReference type="InterPro" id="IPR004087">
    <property type="entry name" value="KH_dom"/>
</dbReference>
<comment type="subcellular location">
    <subcellularLocation>
        <location evidence="1">Nucleus</location>
    </subcellularLocation>
</comment>
<proteinExistence type="predicted"/>
<reference evidence="6" key="1">
    <citation type="journal article" date="2023" name="PLoS Negl. Trop. Dis.">
        <title>A genome sequence for Biomphalaria pfeifferi, the major vector snail for the human-infecting parasite Schistosoma mansoni.</title>
        <authorList>
            <person name="Bu L."/>
            <person name="Lu L."/>
            <person name="Laidemitt M.R."/>
            <person name="Zhang S.M."/>
            <person name="Mutuku M."/>
            <person name="Mkoji G."/>
            <person name="Steinauer M."/>
            <person name="Loker E.S."/>
        </authorList>
    </citation>
    <scope>NUCLEOTIDE SEQUENCE</scope>
    <source>
        <strain evidence="6">KasaAsao</strain>
    </source>
</reference>
<keyword evidence="3" id="KW-0694">RNA-binding</keyword>
<keyword evidence="7" id="KW-1185">Reference proteome</keyword>
<dbReference type="Proteomes" id="UP001233172">
    <property type="component" value="Unassembled WGS sequence"/>
</dbReference>
<dbReference type="Gene3D" id="1.20.5.4010">
    <property type="match status" value="1"/>
</dbReference>
<feature type="domain" description="K Homology" evidence="5">
    <location>
        <begin position="71"/>
        <end position="171"/>
    </location>
</feature>
<organism evidence="6 7">
    <name type="scientific">Biomphalaria pfeifferi</name>
    <name type="common">Bloodfluke planorb</name>
    <name type="synonym">Freshwater snail</name>
    <dbReference type="NCBI Taxonomy" id="112525"/>
    <lineage>
        <taxon>Eukaryota</taxon>
        <taxon>Metazoa</taxon>
        <taxon>Spiralia</taxon>
        <taxon>Lophotrochozoa</taxon>
        <taxon>Mollusca</taxon>
        <taxon>Gastropoda</taxon>
        <taxon>Heterobranchia</taxon>
        <taxon>Euthyneura</taxon>
        <taxon>Panpulmonata</taxon>
        <taxon>Hygrophila</taxon>
        <taxon>Lymnaeoidea</taxon>
        <taxon>Planorbidae</taxon>
        <taxon>Biomphalaria</taxon>
    </lineage>
</organism>
<dbReference type="FunFam" id="3.30.1370.10:FF:000055">
    <property type="entry name" value="protein quaking isoform X1"/>
    <property type="match status" value="1"/>
</dbReference>
<dbReference type="CDD" id="cd22465">
    <property type="entry name" value="KH-I_Hqk"/>
    <property type="match status" value="1"/>
</dbReference>
<sequence>MGTETNKDDRNTPEYLAQLLKDKKQIQALPNVFIHTEKILDEEINRVRLSLFHHQCKRDILDLPEPQGPVVQLQEKLFVPVKEYPDFNFVGRILGPRGMTAKELEQFTGCKIMVRGKGSMRDKAKEDQNRGKANWEHLNEDLHVLITVEDTRNRGEIKLQRAKEEVKKLLVPAPDGEDDLKKRQLMELAIMNGTYREAQLIPARFAHDLKKRQLMELAIINGTYRDTTKPSPSPSQNSVPGQAHLQLGGMPMFLPPGHLGQTGVRAPGQMPHLVPVSGANSLSDEHTRFLTQPLAIQMRTPTPTGAPIILAPRLPSQVMATNQPSLNGAPPPLVSPSGEHTGLVYNPYAMSIGQGLHSAMDPYGLASGTPSIFEYQTHLEQTQAGGVQKIRRTIEGVRAHPYTRLATNHIVPYKDGLCRQSLCLWWGQNVGRALGCAAAGFPSVLQQQQCLNSQRGKFKQPLG</sequence>
<dbReference type="AlphaFoldDB" id="A0AAD8BDF2"/>
<comment type="caution">
    <text evidence="6">The sequence shown here is derived from an EMBL/GenBank/DDBJ whole genome shotgun (WGS) entry which is preliminary data.</text>
</comment>
<evidence type="ECO:0000256" key="4">
    <source>
        <dbReference type="ARBA" id="ARBA00023242"/>
    </source>
</evidence>
<dbReference type="GO" id="GO:0048024">
    <property type="term" value="P:regulation of mRNA splicing, via spliceosome"/>
    <property type="evidence" value="ECO:0007669"/>
    <property type="project" value="TreeGrafter"/>
</dbReference>
<dbReference type="InterPro" id="IPR036612">
    <property type="entry name" value="KH_dom_type_1_sf"/>
</dbReference>
<dbReference type="GO" id="GO:0003729">
    <property type="term" value="F:mRNA binding"/>
    <property type="evidence" value="ECO:0007669"/>
    <property type="project" value="TreeGrafter"/>
</dbReference>
<dbReference type="PANTHER" id="PTHR11208:SF125">
    <property type="entry name" value="KH DOMAIN-CONTAINING RNA-BINDING PROTEIN QKI"/>
    <property type="match status" value="1"/>
</dbReference>
<evidence type="ECO:0000313" key="6">
    <source>
        <dbReference type="EMBL" id="KAK0052617.1"/>
    </source>
</evidence>
<gene>
    <name evidence="6" type="ORF">Bpfe_017976</name>
</gene>
<dbReference type="EMBL" id="JASAOG010000093">
    <property type="protein sequence ID" value="KAK0052617.1"/>
    <property type="molecule type" value="Genomic_DNA"/>
</dbReference>
<protein>
    <submittedName>
        <fullName evidence="6">Protein quaking-like isoform X3</fullName>
    </submittedName>
</protein>
<dbReference type="Pfam" id="PF22675">
    <property type="entry name" value="KH-I_KHDC4-BBP"/>
    <property type="match status" value="1"/>
</dbReference>
<dbReference type="PANTHER" id="PTHR11208">
    <property type="entry name" value="RNA-BINDING PROTEIN RELATED"/>
    <property type="match status" value="1"/>
</dbReference>
<dbReference type="Gene3D" id="3.30.1370.10">
    <property type="entry name" value="K Homology domain, type 1"/>
    <property type="match status" value="2"/>
</dbReference>
<evidence type="ECO:0000259" key="5">
    <source>
        <dbReference type="SMART" id="SM00322"/>
    </source>
</evidence>
<keyword evidence="2" id="KW-0217">Developmental protein</keyword>
<dbReference type="InterPro" id="IPR055256">
    <property type="entry name" value="KH_1_KHDC4/BBP-like"/>
</dbReference>
<reference evidence="6" key="2">
    <citation type="submission" date="2023-04" db="EMBL/GenBank/DDBJ databases">
        <authorList>
            <person name="Bu L."/>
            <person name="Lu L."/>
            <person name="Laidemitt M.R."/>
            <person name="Zhang S.M."/>
            <person name="Mutuku M."/>
            <person name="Mkoji G."/>
            <person name="Steinauer M."/>
            <person name="Loker E.S."/>
        </authorList>
    </citation>
    <scope>NUCLEOTIDE SEQUENCE</scope>
    <source>
        <strain evidence="6">KasaAsao</strain>
        <tissue evidence="6">Whole Snail</tissue>
    </source>
</reference>
<evidence type="ECO:0000313" key="7">
    <source>
        <dbReference type="Proteomes" id="UP001233172"/>
    </source>
</evidence>
<keyword evidence="4" id="KW-0539">Nucleus</keyword>
<dbReference type="Pfam" id="PF16544">
    <property type="entry name" value="STAR_dimer"/>
    <property type="match status" value="1"/>
</dbReference>
<evidence type="ECO:0000256" key="3">
    <source>
        <dbReference type="ARBA" id="ARBA00022884"/>
    </source>
</evidence>
<dbReference type="GO" id="GO:0005634">
    <property type="term" value="C:nucleus"/>
    <property type="evidence" value="ECO:0007669"/>
    <property type="project" value="UniProtKB-SubCell"/>
</dbReference>
<dbReference type="SUPFAM" id="SSF54791">
    <property type="entry name" value="Eukaryotic type KH-domain (KH-domain type I)"/>
    <property type="match status" value="1"/>
</dbReference>